<dbReference type="EMBL" id="NMTV01000065">
    <property type="protein sequence ID" value="PDX71809.1"/>
    <property type="molecule type" value="Genomic_DNA"/>
</dbReference>
<dbReference type="PANTHER" id="PTHR43033:SF1">
    <property type="entry name" value="TRNA(ILE)-LYSIDINE SYNTHASE-RELATED"/>
    <property type="match status" value="1"/>
</dbReference>
<dbReference type="GO" id="GO:0005524">
    <property type="term" value="F:ATP binding"/>
    <property type="evidence" value="ECO:0007669"/>
    <property type="project" value="UniProtKB-UniRule"/>
</dbReference>
<dbReference type="Proteomes" id="UP000219901">
    <property type="component" value="Unassembled WGS sequence"/>
</dbReference>
<feature type="domain" description="Lysidine-tRNA(Ile) synthetase C-terminal" evidence="9">
    <location>
        <begin position="390"/>
        <end position="462"/>
    </location>
</feature>
<keyword evidence="4 8" id="KW-0819">tRNA processing</keyword>
<comment type="subcellular location">
    <subcellularLocation>
        <location evidence="1 8">Cytoplasm</location>
    </subcellularLocation>
</comment>
<dbReference type="GO" id="GO:0006400">
    <property type="term" value="P:tRNA modification"/>
    <property type="evidence" value="ECO:0007669"/>
    <property type="project" value="UniProtKB-UniRule"/>
</dbReference>
<keyword evidence="2 8" id="KW-0963">Cytoplasm</keyword>
<evidence type="ECO:0000256" key="5">
    <source>
        <dbReference type="ARBA" id="ARBA00022741"/>
    </source>
</evidence>
<dbReference type="SUPFAM" id="SSF56037">
    <property type="entry name" value="PheT/TilS domain"/>
    <property type="match status" value="1"/>
</dbReference>
<reference evidence="10 11" key="1">
    <citation type="journal article" date="2017" name="Front. Microbiol.">
        <title>New Insights into the Diversity of the Genus Faecalibacterium.</title>
        <authorList>
            <person name="Benevides L."/>
            <person name="Burman S."/>
            <person name="Martin R."/>
            <person name="Robert V."/>
            <person name="Thomas M."/>
            <person name="Miquel S."/>
            <person name="Chain F."/>
            <person name="Sokol H."/>
            <person name="Bermudez-Humaran L.G."/>
            <person name="Morrison M."/>
            <person name="Langella P."/>
            <person name="Azevedo V.A."/>
            <person name="Chatel J.M."/>
            <person name="Soares S."/>
        </authorList>
    </citation>
    <scope>NUCLEOTIDE SEQUENCE [LARGE SCALE GENOMIC DNA]</scope>
    <source>
        <strain evidence="10 11">CNCM I 4546</strain>
    </source>
</reference>
<dbReference type="InterPro" id="IPR011063">
    <property type="entry name" value="TilS/TtcA_N"/>
</dbReference>
<dbReference type="Pfam" id="PF11734">
    <property type="entry name" value="TilS_C"/>
    <property type="match status" value="1"/>
</dbReference>
<comment type="domain">
    <text evidence="8">The N-terminal region contains the highly conserved SGGXDS motif, predicted to be a P-loop motif involved in ATP binding.</text>
</comment>
<keyword evidence="3 8" id="KW-0436">Ligase</keyword>
<dbReference type="PANTHER" id="PTHR43033">
    <property type="entry name" value="TRNA(ILE)-LYSIDINE SYNTHASE-RELATED"/>
    <property type="match status" value="1"/>
</dbReference>
<name>A0A2A6ZY08_9FIRM</name>
<protein>
    <recommendedName>
        <fullName evidence="8">tRNA(Ile)-lysidine synthase</fullName>
        <ecNumber evidence="8">6.3.4.19</ecNumber>
    </recommendedName>
    <alternativeName>
        <fullName evidence="8">tRNA(Ile)-2-lysyl-cytidine synthase</fullName>
    </alternativeName>
    <alternativeName>
        <fullName evidence="8">tRNA(Ile)-lysidine synthetase</fullName>
    </alternativeName>
</protein>
<dbReference type="GO" id="GO:0005737">
    <property type="term" value="C:cytoplasm"/>
    <property type="evidence" value="ECO:0007669"/>
    <property type="project" value="UniProtKB-SubCell"/>
</dbReference>
<dbReference type="GO" id="GO:0032267">
    <property type="term" value="F:tRNA(Ile)-lysidine synthase activity"/>
    <property type="evidence" value="ECO:0007669"/>
    <property type="project" value="UniProtKB-EC"/>
</dbReference>
<organism evidence="10 11">
    <name type="scientific">Faecalibacterium prausnitzii</name>
    <dbReference type="NCBI Taxonomy" id="853"/>
    <lineage>
        <taxon>Bacteria</taxon>
        <taxon>Bacillati</taxon>
        <taxon>Bacillota</taxon>
        <taxon>Clostridia</taxon>
        <taxon>Eubacteriales</taxon>
        <taxon>Oscillospiraceae</taxon>
        <taxon>Faecalibacterium</taxon>
    </lineage>
</organism>
<comment type="caution">
    <text evidence="10">The sequence shown here is derived from an EMBL/GenBank/DDBJ whole genome shotgun (WGS) entry which is preliminary data.</text>
</comment>
<dbReference type="SUPFAM" id="SSF52402">
    <property type="entry name" value="Adenine nucleotide alpha hydrolases-like"/>
    <property type="match status" value="1"/>
</dbReference>
<accession>A0A2A6ZY08</accession>
<keyword evidence="6 8" id="KW-0067">ATP-binding</keyword>
<dbReference type="InterPro" id="IPR014729">
    <property type="entry name" value="Rossmann-like_a/b/a_fold"/>
</dbReference>
<sequence>MDTAILARVEDFCIREGLLQPGAPQHLAAAVSGGADSMALLLLLRQLRPRFGYTLSACHVNHGLRGQSADRDEAFVRAECARLGVPLRVFHAAELAVPPAHAGEDWARRLRYTAFAQLQGQGIDAIATAHTANDQAETLLLRLARGTGLHGAGGIRPRRGCYLRPLLCLSRAETEAVCRTAGQLWVTDETNDTDAYARNRLRHNALPALESTNAAAVQNLARFCEKAARADAYLAAGAARLLAAARLPGAEPAWQLAPLQAADSLLLETALHSLVAPVRDAEEKYVQLLCAVVRQGSGAVQLTGQVRFCAGNGCLRQEMLPDALPRRLESAPQQVPLLPEKQPEFRLRGGWKGKAELLTADFEKKIQVVHKKDLKNRADYARITTLYTGLVLRARQPGDRFRPAGRGLSKPLRKWMNEAGVPNELRDTLPLLASGSEILWVCGEGFADGLAPDTESRWILHLDAEIETQEEKTNEYAR</sequence>
<dbReference type="NCBIfam" id="TIGR02432">
    <property type="entry name" value="lysidine_TilS_N"/>
    <property type="match status" value="1"/>
</dbReference>
<evidence type="ECO:0000313" key="11">
    <source>
        <dbReference type="Proteomes" id="UP000219901"/>
    </source>
</evidence>
<dbReference type="CDD" id="cd01992">
    <property type="entry name" value="TilS_N"/>
    <property type="match status" value="1"/>
</dbReference>
<evidence type="ECO:0000256" key="8">
    <source>
        <dbReference type="HAMAP-Rule" id="MF_01161"/>
    </source>
</evidence>
<evidence type="ECO:0000256" key="3">
    <source>
        <dbReference type="ARBA" id="ARBA00022598"/>
    </source>
</evidence>
<comment type="similarity">
    <text evidence="8">Belongs to the tRNA(Ile)-lysidine synthase family.</text>
</comment>
<dbReference type="NCBIfam" id="TIGR02433">
    <property type="entry name" value="lysidine_TilS_C"/>
    <property type="match status" value="1"/>
</dbReference>
<gene>
    <name evidence="8 10" type="primary">tilS</name>
    <name evidence="10" type="ORF">CGS55_11575</name>
</gene>
<dbReference type="AlphaFoldDB" id="A0A2A6ZY08"/>
<dbReference type="RefSeq" id="WP_097783611.1">
    <property type="nucleotide sequence ID" value="NZ_NMTV01000065.1"/>
</dbReference>
<dbReference type="InterPro" id="IPR012795">
    <property type="entry name" value="tRNA_Ile_lys_synt_N"/>
</dbReference>
<dbReference type="EC" id="6.3.4.19" evidence="8"/>
<comment type="function">
    <text evidence="8">Ligates lysine onto the cytidine present at position 34 of the AUA codon-specific tRNA(Ile) that contains the anticodon CAU, in an ATP-dependent manner. Cytidine is converted to lysidine, thus changing the amino acid specificity of the tRNA from methionine to isoleucine.</text>
</comment>
<proteinExistence type="inferred from homology"/>
<dbReference type="InterPro" id="IPR012796">
    <property type="entry name" value="Lysidine-tRNA-synth_C"/>
</dbReference>
<evidence type="ECO:0000256" key="4">
    <source>
        <dbReference type="ARBA" id="ARBA00022694"/>
    </source>
</evidence>
<dbReference type="Gene3D" id="3.40.50.620">
    <property type="entry name" value="HUPs"/>
    <property type="match status" value="1"/>
</dbReference>
<evidence type="ECO:0000259" key="9">
    <source>
        <dbReference type="SMART" id="SM00977"/>
    </source>
</evidence>
<keyword evidence="5 8" id="KW-0547">Nucleotide-binding</keyword>
<evidence type="ECO:0000256" key="1">
    <source>
        <dbReference type="ARBA" id="ARBA00004496"/>
    </source>
</evidence>
<comment type="catalytic activity">
    <reaction evidence="7 8">
        <text>cytidine(34) in tRNA(Ile2) + L-lysine + ATP = lysidine(34) in tRNA(Ile2) + AMP + diphosphate + H(+)</text>
        <dbReference type="Rhea" id="RHEA:43744"/>
        <dbReference type="Rhea" id="RHEA-COMP:10625"/>
        <dbReference type="Rhea" id="RHEA-COMP:10670"/>
        <dbReference type="ChEBI" id="CHEBI:15378"/>
        <dbReference type="ChEBI" id="CHEBI:30616"/>
        <dbReference type="ChEBI" id="CHEBI:32551"/>
        <dbReference type="ChEBI" id="CHEBI:33019"/>
        <dbReference type="ChEBI" id="CHEBI:82748"/>
        <dbReference type="ChEBI" id="CHEBI:83665"/>
        <dbReference type="ChEBI" id="CHEBI:456215"/>
        <dbReference type="EC" id="6.3.4.19"/>
    </reaction>
</comment>
<dbReference type="SMART" id="SM00977">
    <property type="entry name" value="TilS_C"/>
    <property type="match status" value="1"/>
</dbReference>
<evidence type="ECO:0000256" key="6">
    <source>
        <dbReference type="ARBA" id="ARBA00022840"/>
    </source>
</evidence>
<dbReference type="HAMAP" id="MF_01161">
    <property type="entry name" value="tRNA_Ile_lys_synt"/>
    <property type="match status" value="1"/>
</dbReference>
<dbReference type="InterPro" id="IPR012094">
    <property type="entry name" value="tRNA_Ile_lys_synt"/>
</dbReference>
<dbReference type="Pfam" id="PF01171">
    <property type="entry name" value="ATP_bind_3"/>
    <property type="match status" value="1"/>
</dbReference>
<feature type="binding site" evidence="8">
    <location>
        <begin position="32"/>
        <end position="37"/>
    </location>
    <ligand>
        <name>ATP</name>
        <dbReference type="ChEBI" id="CHEBI:30616"/>
    </ligand>
</feature>
<evidence type="ECO:0000313" key="10">
    <source>
        <dbReference type="EMBL" id="PDX71809.1"/>
    </source>
</evidence>
<evidence type="ECO:0000256" key="2">
    <source>
        <dbReference type="ARBA" id="ARBA00022490"/>
    </source>
</evidence>
<evidence type="ECO:0000256" key="7">
    <source>
        <dbReference type="ARBA" id="ARBA00048539"/>
    </source>
</evidence>